<dbReference type="OrthoDB" id="981687at2"/>
<evidence type="ECO:0000256" key="1">
    <source>
        <dbReference type="SAM" id="Phobius"/>
    </source>
</evidence>
<keyword evidence="1" id="KW-1133">Transmembrane helix</keyword>
<dbReference type="RefSeq" id="WP_148304644.1">
    <property type="nucleotide sequence ID" value="NZ_HG315671.1"/>
</dbReference>
<organism evidence="2 3">
    <name type="scientific">Formosa agariphila (strain DSM 15362 / KCTC 12365 / LMG 23005 / KMM 3901 / M-2Alg 35-1)</name>
    <dbReference type="NCBI Taxonomy" id="1347342"/>
    <lineage>
        <taxon>Bacteria</taxon>
        <taxon>Pseudomonadati</taxon>
        <taxon>Bacteroidota</taxon>
        <taxon>Flavobacteriia</taxon>
        <taxon>Flavobacteriales</taxon>
        <taxon>Flavobacteriaceae</taxon>
        <taxon>Formosa</taxon>
    </lineage>
</organism>
<feature type="transmembrane region" description="Helical" evidence="1">
    <location>
        <begin position="37"/>
        <end position="53"/>
    </location>
</feature>
<name>T2KRT7_FORAG</name>
<dbReference type="PATRIC" id="fig|1347342.6.peg.3515"/>
<keyword evidence="1" id="KW-0812">Transmembrane</keyword>
<dbReference type="STRING" id="1347342.BN863_34840"/>
<protein>
    <submittedName>
        <fullName evidence="2">Conserved hypothetical membrane protein</fullName>
    </submittedName>
</protein>
<keyword evidence="1" id="KW-0472">Membrane</keyword>
<feature type="transmembrane region" description="Helical" evidence="1">
    <location>
        <begin position="65"/>
        <end position="87"/>
    </location>
</feature>
<reference evidence="2 3" key="1">
    <citation type="journal article" date="2013" name="Appl. Environ. Microbiol.">
        <title>The genome of the alga-associated marine flavobacterium Formosa agariphila KMM 3901T reveals a broad potential for degradation of algal polysaccharides.</title>
        <authorList>
            <person name="Mann A.J."/>
            <person name="Hahnke R.L."/>
            <person name="Huang S."/>
            <person name="Werner J."/>
            <person name="Xing P."/>
            <person name="Barbeyron T."/>
            <person name="Huettel B."/>
            <person name="Stueber K."/>
            <person name="Reinhardt R."/>
            <person name="Harder J."/>
            <person name="Gloeckner F.O."/>
            <person name="Amann R.I."/>
            <person name="Teeling H."/>
        </authorList>
    </citation>
    <scope>NUCLEOTIDE SEQUENCE [LARGE SCALE GENOMIC DNA]</scope>
    <source>
        <strain evidence="3">DSM 15362 / KCTC 12365 / LMG 23005 / KMM 3901</strain>
    </source>
</reference>
<dbReference type="Pfam" id="PF19665">
    <property type="entry name" value="DUF6168"/>
    <property type="match status" value="1"/>
</dbReference>
<dbReference type="HOGENOM" id="CLU_157824_0_0_10"/>
<dbReference type="InterPro" id="IPR046166">
    <property type="entry name" value="DUF6168"/>
</dbReference>
<proteinExistence type="predicted"/>
<gene>
    <name evidence="2" type="ORF">BN863_34840</name>
</gene>
<keyword evidence="3" id="KW-1185">Reference proteome</keyword>
<accession>T2KRT7</accession>
<dbReference type="AlphaFoldDB" id="T2KRT7"/>
<dbReference type="EMBL" id="HG315671">
    <property type="protein sequence ID" value="CDF81196.1"/>
    <property type="molecule type" value="Genomic_DNA"/>
</dbReference>
<dbReference type="eggNOG" id="ENOG50335QF">
    <property type="taxonomic scope" value="Bacteria"/>
</dbReference>
<sequence>MIKRILIFTLCILLLFAVGFGLHSYLAPDGLTLELWQVYLYHAIASVIIYAALEAVASTVPNQAGYAYLVLMFLKLGLFMLIFNSTVFEEEQLSRVDKFGLVIPLFLFLTAEATAVAKLLNSK</sequence>
<dbReference type="Proteomes" id="UP000016160">
    <property type="component" value="Chromosome"/>
</dbReference>
<evidence type="ECO:0000313" key="2">
    <source>
        <dbReference type="EMBL" id="CDF81196.1"/>
    </source>
</evidence>
<evidence type="ECO:0000313" key="3">
    <source>
        <dbReference type="Proteomes" id="UP000016160"/>
    </source>
</evidence>
<feature type="transmembrane region" description="Helical" evidence="1">
    <location>
        <begin position="99"/>
        <end position="120"/>
    </location>
</feature>